<sequence>MVLTAYIKPLLVCSKGRYQAFLENNVPILREKYWPTVWCFESRVQTILASVLRSSILADINYRREILKLQDGGEVALDWLEDVHNEASNEKRPVIIILPGLTGASQAEYVKGLVLAACHQGIRCVVFNNRGLGGVPLKTPRTYCACNYEDLAEVVDHVKKLNPDVPIGATGISMGGLILGNYLAAEEKSGASKKLDAAMGISVPWNVFKGSDSIEKPLLNLMLNRHLVGNLCKTIERGGKHLEVGPWDLDKVFKSQTIREFDSHFTAKQFGFRSVEEYYEAATLHNKLHHIKVPMLCLSAADDPFQPFEAIPVAEASDLENVALVITARGGHIGFMEGLRLFPLHHQYMCRLFSQYFKAMLVHGGASEISKSVADEST</sequence>
<dbReference type="GO" id="GO:0051792">
    <property type="term" value="P:medium-chain fatty acid biosynthetic process"/>
    <property type="evidence" value="ECO:0007669"/>
    <property type="project" value="TreeGrafter"/>
</dbReference>
<feature type="domain" description="Serine aminopeptidase S33" evidence="5">
    <location>
        <begin position="90"/>
        <end position="307"/>
    </location>
</feature>
<dbReference type="InterPro" id="IPR050960">
    <property type="entry name" value="AB_hydrolase_4_sf"/>
</dbReference>
<organism evidence="6 7">
    <name type="scientific">Ladona fulva</name>
    <name type="common">Scarce chaser dragonfly</name>
    <name type="synonym">Libellula fulva</name>
    <dbReference type="NCBI Taxonomy" id="123851"/>
    <lineage>
        <taxon>Eukaryota</taxon>
        <taxon>Metazoa</taxon>
        <taxon>Ecdysozoa</taxon>
        <taxon>Arthropoda</taxon>
        <taxon>Hexapoda</taxon>
        <taxon>Insecta</taxon>
        <taxon>Pterygota</taxon>
        <taxon>Palaeoptera</taxon>
        <taxon>Odonata</taxon>
        <taxon>Epiprocta</taxon>
        <taxon>Anisoptera</taxon>
        <taxon>Libelluloidea</taxon>
        <taxon>Libellulidae</taxon>
        <taxon>Ladona</taxon>
    </lineage>
</organism>
<accession>A0A8K0NUH2</accession>
<dbReference type="Gene3D" id="3.40.50.1820">
    <property type="entry name" value="alpha/beta hydrolase"/>
    <property type="match status" value="1"/>
</dbReference>
<evidence type="ECO:0000313" key="7">
    <source>
        <dbReference type="Proteomes" id="UP000792457"/>
    </source>
</evidence>
<reference evidence="6" key="1">
    <citation type="submission" date="2013-04" db="EMBL/GenBank/DDBJ databases">
        <authorList>
            <person name="Qu J."/>
            <person name="Murali S.C."/>
            <person name="Bandaranaike D."/>
            <person name="Bellair M."/>
            <person name="Blankenburg K."/>
            <person name="Chao H."/>
            <person name="Dinh H."/>
            <person name="Doddapaneni H."/>
            <person name="Downs B."/>
            <person name="Dugan-Rocha S."/>
            <person name="Elkadiri S."/>
            <person name="Gnanaolivu R.D."/>
            <person name="Hernandez B."/>
            <person name="Javaid M."/>
            <person name="Jayaseelan J.C."/>
            <person name="Lee S."/>
            <person name="Li M."/>
            <person name="Ming W."/>
            <person name="Munidasa M."/>
            <person name="Muniz J."/>
            <person name="Nguyen L."/>
            <person name="Ongeri F."/>
            <person name="Osuji N."/>
            <person name="Pu L.-L."/>
            <person name="Puazo M."/>
            <person name="Qu C."/>
            <person name="Quiroz J."/>
            <person name="Raj R."/>
            <person name="Weissenberger G."/>
            <person name="Xin Y."/>
            <person name="Zou X."/>
            <person name="Han Y."/>
            <person name="Richards S."/>
            <person name="Worley K."/>
            <person name="Muzny D."/>
            <person name="Gibbs R."/>
        </authorList>
    </citation>
    <scope>NUCLEOTIDE SEQUENCE</scope>
    <source>
        <strain evidence="6">Sampled in the wild</strain>
    </source>
</reference>
<dbReference type="SUPFAM" id="SSF53474">
    <property type="entry name" value="alpha/beta-Hydrolases"/>
    <property type="match status" value="1"/>
</dbReference>
<gene>
    <name evidence="6" type="ORF">J437_LFUL003017</name>
</gene>
<dbReference type="PIRSF" id="PIRSF005211">
    <property type="entry name" value="Ab_hydro_YheT"/>
    <property type="match status" value="1"/>
</dbReference>
<dbReference type="InterPro" id="IPR000952">
    <property type="entry name" value="AB_hydrolase_4_CS"/>
</dbReference>
<keyword evidence="2" id="KW-0719">Serine esterase</keyword>
<dbReference type="GO" id="GO:0047372">
    <property type="term" value="F:monoacylglycerol lipase activity"/>
    <property type="evidence" value="ECO:0007669"/>
    <property type="project" value="TreeGrafter"/>
</dbReference>
<dbReference type="PANTHER" id="PTHR10794:SF63">
    <property type="entry name" value="ALPHA_BETA HYDROLASE 1, ISOFORM A"/>
    <property type="match status" value="1"/>
</dbReference>
<dbReference type="PROSITE" id="PS01133">
    <property type="entry name" value="UPF0017"/>
    <property type="match status" value="1"/>
</dbReference>
<dbReference type="InterPro" id="IPR022742">
    <property type="entry name" value="Hydrolase_4"/>
</dbReference>
<dbReference type="InterPro" id="IPR029058">
    <property type="entry name" value="AB_hydrolase_fold"/>
</dbReference>
<evidence type="ECO:0000256" key="3">
    <source>
        <dbReference type="ARBA" id="ARBA00022801"/>
    </source>
</evidence>
<dbReference type="InterPro" id="IPR012020">
    <property type="entry name" value="ABHD4"/>
</dbReference>
<dbReference type="PANTHER" id="PTHR10794">
    <property type="entry name" value="ABHYDROLASE DOMAIN-CONTAINING PROTEIN"/>
    <property type="match status" value="1"/>
</dbReference>
<dbReference type="Pfam" id="PF12146">
    <property type="entry name" value="Hydrolase_4"/>
    <property type="match status" value="1"/>
</dbReference>
<dbReference type="GO" id="GO:0051793">
    <property type="term" value="P:medium-chain fatty acid catabolic process"/>
    <property type="evidence" value="ECO:0007669"/>
    <property type="project" value="TreeGrafter"/>
</dbReference>
<keyword evidence="3" id="KW-0378">Hydrolase</keyword>
<feature type="active site" description="Charge relay system" evidence="4">
    <location>
        <position position="303"/>
    </location>
</feature>
<dbReference type="OrthoDB" id="247542at2759"/>
<evidence type="ECO:0000259" key="5">
    <source>
        <dbReference type="Pfam" id="PF12146"/>
    </source>
</evidence>
<feature type="active site" description="Charge relay system" evidence="4">
    <location>
        <position position="332"/>
    </location>
</feature>
<dbReference type="EMBL" id="KZ308132">
    <property type="protein sequence ID" value="KAG8222396.1"/>
    <property type="molecule type" value="Genomic_DNA"/>
</dbReference>
<evidence type="ECO:0000256" key="2">
    <source>
        <dbReference type="ARBA" id="ARBA00022487"/>
    </source>
</evidence>
<protein>
    <recommendedName>
        <fullName evidence="5">Serine aminopeptidase S33 domain-containing protein</fullName>
    </recommendedName>
</protein>
<evidence type="ECO:0000313" key="6">
    <source>
        <dbReference type="EMBL" id="KAG8222396.1"/>
    </source>
</evidence>
<name>A0A8K0NUH2_LADFU</name>
<dbReference type="GO" id="GO:0008126">
    <property type="term" value="F:acetylesterase activity"/>
    <property type="evidence" value="ECO:0007669"/>
    <property type="project" value="TreeGrafter"/>
</dbReference>
<feature type="active site" description="Charge relay system" evidence="4">
    <location>
        <position position="173"/>
    </location>
</feature>
<dbReference type="Proteomes" id="UP000792457">
    <property type="component" value="Unassembled WGS sequence"/>
</dbReference>
<evidence type="ECO:0000256" key="4">
    <source>
        <dbReference type="PIRSR" id="PIRSR005211-1"/>
    </source>
</evidence>
<comment type="caution">
    <text evidence="6">The sequence shown here is derived from an EMBL/GenBank/DDBJ whole genome shotgun (WGS) entry which is preliminary data.</text>
</comment>
<dbReference type="AlphaFoldDB" id="A0A8K0NUH2"/>
<keyword evidence="7" id="KW-1185">Reference proteome</keyword>
<reference evidence="6" key="2">
    <citation type="submission" date="2017-10" db="EMBL/GenBank/DDBJ databases">
        <title>Ladona fulva Genome sequencing and assembly.</title>
        <authorList>
            <person name="Murali S."/>
            <person name="Richards S."/>
            <person name="Bandaranaike D."/>
            <person name="Bellair M."/>
            <person name="Blankenburg K."/>
            <person name="Chao H."/>
            <person name="Dinh H."/>
            <person name="Doddapaneni H."/>
            <person name="Dugan-Rocha S."/>
            <person name="Elkadiri S."/>
            <person name="Gnanaolivu R."/>
            <person name="Hernandez B."/>
            <person name="Skinner E."/>
            <person name="Javaid M."/>
            <person name="Lee S."/>
            <person name="Li M."/>
            <person name="Ming W."/>
            <person name="Munidasa M."/>
            <person name="Muniz J."/>
            <person name="Nguyen L."/>
            <person name="Hughes D."/>
            <person name="Osuji N."/>
            <person name="Pu L.-L."/>
            <person name="Puazo M."/>
            <person name="Qu C."/>
            <person name="Quiroz J."/>
            <person name="Raj R."/>
            <person name="Weissenberger G."/>
            <person name="Xin Y."/>
            <person name="Zou X."/>
            <person name="Han Y."/>
            <person name="Worley K."/>
            <person name="Muzny D."/>
            <person name="Gibbs R."/>
        </authorList>
    </citation>
    <scope>NUCLEOTIDE SEQUENCE</scope>
    <source>
        <strain evidence="6">Sampled in the wild</strain>
    </source>
</reference>
<comment type="similarity">
    <text evidence="1">Belongs to the AB hydrolase superfamily. AB hydrolase 4 family.</text>
</comment>
<proteinExistence type="inferred from homology"/>
<evidence type="ECO:0000256" key="1">
    <source>
        <dbReference type="ARBA" id="ARBA00010884"/>
    </source>
</evidence>